<evidence type="ECO:0000313" key="4">
    <source>
        <dbReference type="EMBL" id="POG10784.1"/>
    </source>
</evidence>
<dbReference type="Pfam" id="PF01103">
    <property type="entry name" value="Omp85"/>
    <property type="match status" value="1"/>
</dbReference>
<dbReference type="Gene3D" id="2.40.160.50">
    <property type="entry name" value="membrane protein fhac: a member of the omp85/tpsb transporter family"/>
    <property type="match status" value="1"/>
</dbReference>
<protein>
    <recommendedName>
        <fullName evidence="3">Bacterial surface antigen (D15) domain-containing protein</fullName>
    </recommendedName>
</protein>
<dbReference type="Proteomes" id="UP000237230">
    <property type="component" value="Unassembled WGS sequence"/>
</dbReference>
<comment type="caution">
    <text evidence="4">The sequence shown here is derived from an EMBL/GenBank/DDBJ whole genome shotgun (WGS) entry which is preliminary data.</text>
</comment>
<feature type="domain" description="Bacterial surface antigen (D15)" evidence="3">
    <location>
        <begin position="2"/>
        <end position="73"/>
    </location>
</feature>
<dbReference type="AlphaFoldDB" id="A0A2S3X5E8"/>
<gene>
    <name evidence="4" type="ORF">BGP84_13980</name>
</gene>
<reference evidence="4 5" key="2">
    <citation type="submission" date="2018-03" db="EMBL/GenBank/DDBJ databases">
        <title>Draft genome of Pseudomonas putida strain KH-21-114.</title>
        <authorList>
            <person name="Yoshizawa S."/>
            <person name="Khan N.H."/>
            <person name="Nishimura M."/>
            <person name="Chiura H.X."/>
            <person name="Ogura Y."/>
            <person name="Hayashi T."/>
            <person name="Kogure K."/>
        </authorList>
    </citation>
    <scope>NUCLEOTIDE SEQUENCE [LARGE SCALE GENOMIC DNA]</scope>
    <source>
        <strain evidence="4 5">KH-21-114</strain>
    </source>
</reference>
<evidence type="ECO:0000256" key="2">
    <source>
        <dbReference type="ARBA" id="ARBA00023136"/>
    </source>
</evidence>
<sequence>MFVVAGNVYADTCYLSTTQGCGNVDLNQLAVSVGVGVIWYSPMEPLSFSLAAPLKKPDNTETQIIQFSLGQTF</sequence>
<proteinExistence type="predicted"/>
<dbReference type="EMBL" id="MINH01000019">
    <property type="protein sequence ID" value="POG10784.1"/>
    <property type="molecule type" value="Genomic_DNA"/>
</dbReference>
<dbReference type="GO" id="GO:0019867">
    <property type="term" value="C:outer membrane"/>
    <property type="evidence" value="ECO:0007669"/>
    <property type="project" value="InterPro"/>
</dbReference>
<evidence type="ECO:0000259" key="3">
    <source>
        <dbReference type="Pfam" id="PF01103"/>
    </source>
</evidence>
<evidence type="ECO:0000313" key="5">
    <source>
        <dbReference type="Proteomes" id="UP000237230"/>
    </source>
</evidence>
<accession>A0A2S3X5E8</accession>
<name>A0A2S3X5E8_PSEPU</name>
<evidence type="ECO:0000256" key="1">
    <source>
        <dbReference type="ARBA" id="ARBA00004370"/>
    </source>
</evidence>
<comment type="subcellular location">
    <subcellularLocation>
        <location evidence="1">Membrane</location>
    </subcellularLocation>
</comment>
<dbReference type="InterPro" id="IPR000184">
    <property type="entry name" value="Bac_surfAg_D15"/>
</dbReference>
<keyword evidence="2" id="KW-0472">Membrane</keyword>
<organism evidence="4 5">
    <name type="scientific">Pseudomonas putida</name>
    <name type="common">Arthrobacter siderocapsulatus</name>
    <dbReference type="NCBI Taxonomy" id="303"/>
    <lineage>
        <taxon>Bacteria</taxon>
        <taxon>Pseudomonadati</taxon>
        <taxon>Pseudomonadota</taxon>
        <taxon>Gammaproteobacteria</taxon>
        <taxon>Pseudomonadales</taxon>
        <taxon>Pseudomonadaceae</taxon>
        <taxon>Pseudomonas</taxon>
    </lineage>
</organism>
<reference evidence="4 5" key="1">
    <citation type="submission" date="2016-08" db="EMBL/GenBank/DDBJ databases">
        <authorList>
            <person name="Seilhamer J.J."/>
        </authorList>
    </citation>
    <scope>NUCLEOTIDE SEQUENCE [LARGE SCALE GENOMIC DNA]</scope>
    <source>
        <strain evidence="4 5">KH-21-114</strain>
    </source>
</reference>